<organism evidence="3 5">
    <name type="scientific">Neisseria macacae ATCC 33926</name>
    <dbReference type="NCBI Taxonomy" id="997348"/>
    <lineage>
        <taxon>Bacteria</taxon>
        <taxon>Pseudomonadati</taxon>
        <taxon>Pseudomonadota</taxon>
        <taxon>Betaproteobacteria</taxon>
        <taxon>Neisseriales</taxon>
        <taxon>Neisseriaceae</taxon>
        <taxon>Neisseria</taxon>
    </lineage>
</organism>
<feature type="signal peptide" evidence="2">
    <location>
        <begin position="1"/>
        <end position="26"/>
    </location>
</feature>
<reference evidence="4 6" key="2">
    <citation type="submission" date="2022-03" db="EMBL/GenBank/DDBJ databases">
        <title>Genome sequencing of Neisseria macacae.</title>
        <authorList>
            <person name="Baek M.-G."/>
        </authorList>
    </citation>
    <scope>NUCLEOTIDE SEQUENCE [LARGE SCALE GENOMIC DNA]</scope>
    <source>
        <strain evidence="4 6">ATCC 33926</strain>
    </source>
</reference>
<feature type="coiled-coil region" evidence="1">
    <location>
        <begin position="115"/>
        <end position="142"/>
    </location>
</feature>
<evidence type="ECO:0000313" key="3">
    <source>
        <dbReference type="EMBL" id="EGQ77225.1"/>
    </source>
</evidence>
<sequence>MHLRTSIILSLSALSLGACISNPSSASTSSSSSTPINPFAKDYIYYFEHLDEAKAKNEQCLKDGVFKKVGVDMENADERQMIAEYPDDILMLNPGNTELSPCFAAWTANNAAEPLRKWQEENAKKEATNQKFEKQVSQFKAEWEKKYANEDWNTFYPEALRKESVQARNRKNRLEDRAKREAIDRIFVDKAEPFLNELKTKNIETLAQEIPQSCRKGAWDLIPSCKAYYYVLKDKFSEKTLSELAGMEKQYNDAKHLPAPVLSAAYRSAVEESLEKMDKALMLDYRKLNTEYMQCTKKIGDKIAATESQINNTEHFTPSFYLELYPECVITNQVMERLELPTDLNKVIDSAVWINFGKQTRETEANSEKEWKQLEKTPEVAQAKTILAQKYAQTPWQNFISTVEKDYPVNMADIFSGTEEKPKQKQKQHQIMVIALNQVFTDKIQPLVDELAKNSIDKLIAEIPASCRDEGKIDWLADSQCKVYSRALSKKFQNQTLEELSASKDKYENKDEDGFLLVYVAYSSVLHEKERKQYLELSNDNTKREAAYRQCLKNISGIIEKSYVSEEDNGSSYARRAPGCLAFSSSLPVEESRFDYFTETLLNKKRFQQASAVKQN</sequence>
<gene>
    <name evidence="3" type="ORF">HMPREF9418_1226</name>
    <name evidence="4" type="ORF">MON40_08815</name>
</gene>
<evidence type="ECO:0000313" key="6">
    <source>
        <dbReference type="Proteomes" id="UP000829455"/>
    </source>
</evidence>
<feature type="chain" id="PRO_5041381058" description="Lipoprotein" evidence="2">
    <location>
        <begin position="27"/>
        <end position="616"/>
    </location>
</feature>
<dbReference type="PROSITE" id="PS51257">
    <property type="entry name" value="PROKAR_LIPOPROTEIN"/>
    <property type="match status" value="1"/>
</dbReference>
<accession>A0AA36UKK7</accession>
<evidence type="ECO:0000313" key="4">
    <source>
        <dbReference type="EMBL" id="UNV84122.1"/>
    </source>
</evidence>
<dbReference type="AlphaFoldDB" id="A0AA36UKK7"/>
<evidence type="ECO:0000256" key="1">
    <source>
        <dbReference type="SAM" id="Coils"/>
    </source>
</evidence>
<dbReference type="Proteomes" id="UP000004982">
    <property type="component" value="Unassembled WGS sequence"/>
</dbReference>
<reference evidence="3 5" key="1">
    <citation type="submission" date="2011-05" db="EMBL/GenBank/DDBJ databases">
        <authorList>
            <person name="Muzny D."/>
            <person name="Qin X."/>
            <person name="Deng J."/>
            <person name="Jiang H."/>
            <person name="Liu Y."/>
            <person name="Qu J."/>
            <person name="Song X.-Z."/>
            <person name="Zhang L."/>
            <person name="Thornton R."/>
            <person name="Coyle M."/>
            <person name="Francisco L."/>
            <person name="Jackson L."/>
            <person name="Javaid M."/>
            <person name="Korchina V."/>
            <person name="Kovar C."/>
            <person name="Mata R."/>
            <person name="Mathew T."/>
            <person name="Ngo R."/>
            <person name="Nguyen L."/>
            <person name="Nguyen N."/>
            <person name="Okwuonu G."/>
            <person name="Ongeri F."/>
            <person name="Pham C."/>
            <person name="Simmons D."/>
            <person name="Wilczek-Boney K."/>
            <person name="Hale W."/>
            <person name="Jakkamsetti A."/>
            <person name="Pham P."/>
            <person name="Ruth R."/>
            <person name="San Lucas F."/>
            <person name="Warren J."/>
            <person name="Zhang J."/>
            <person name="Zhao Z."/>
            <person name="Zhou C."/>
            <person name="Zhu D."/>
            <person name="Lee S."/>
            <person name="Bess C."/>
            <person name="Blankenburg K."/>
            <person name="Forbes L."/>
            <person name="Fu Q."/>
            <person name="Gubbala S."/>
            <person name="Hirani K."/>
            <person name="Jayaseelan J.C."/>
            <person name="Lara F."/>
            <person name="Munidasa M."/>
            <person name="Palculict T."/>
            <person name="Patil S."/>
            <person name="Pu L.-L."/>
            <person name="Saada N."/>
            <person name="Tang L."/>
            <person name="Weissenberger G."/>
            <person name="Zhu Y."/>
            <person name="Hemphill L."/>
            <person name="Shang Y."/>
            <person name="Youmans B."/>
            <person name="Ayvaz T."/>
            <person name="Ross M."/>
            <person name="Santibanez J."/>
            <person name="Aqrawi P."/>
            <person name="Gross S."/>
            <person name="Joshi V."/>
            <person name="Fowler G."/>
            <person name="Nazareth L."/>
            <person name="Reid J."/>
            <person name="Worley K."/>
            <person name="Petrosino J."/>
            <person name="Highlander S."/>
            <person name="Gibbs R."/>
        </authorList>
    </citation>
    <scope>NUCLEOTIDE SEQUENCE [LARGE SCALE GENOMIC DNA]</scope>
    <source>
        <strain evidence="3 5">ATCC 33926</strain>
    </source>
</reference>
<evidence type="ECO:0008006" key="7">
    <source>
        <dbReference type="Google" id="ProtNLM"/>
    </source>
</evidence>
<dbReference type="Proteomes" id="UP000829455">
    <property type="component" value="Chromosome"/>
</dbReference>
<evidence type="ECO:0000256" key="2">
    <source>
        <dbReference type="SAM" id="SignalP"/>
    </source>
</evidence>
<keyword evidence="1" id="KW-0175">Coiled coil</keyword>
<name>A0AA36UKK7_9NEIS</name>
<evidence type="ECO:0000313" key="5">
    <source>
        <dbReference type="Proteomes" id="UP000004982"/>
    </source>
</evidence>
<dbReference type="EMBL" id="AFQE01000058">
    <property type="protein sequence ID" value="EGQ77225.1"/>
    <property type="molecule type" value="Genomic_DNA"/>
</dbReference>
<protein>
    <recommendedName>
        <fullName evidence="7">Lipoprotein</fullName>
    </recommendedName>
</protein>
<dbReference type="EMBL" id="CP094241">
    <property type="protein sequence ID" value="UNV84122.1"/>
    <property type="molecule type" value="Genomic_DNA"/>
</dbReference>
<keyword evidence="2" id="KW-0732">Signal</keyword>
<keyword evidence="6" id="KW-1185">Reference proteome</keyword>
<dbReference type="RefSeq" id="WP_003777793.1">
    <property type="nucleotide sequence ID" value="NZ_CP094241.1"/>
</dbReference>
<proteinExistence type="predicted"/>